<dbReference type="InterPro" id="IPR014998">
    <property type="entry name" value="DUF1848"/>
</dbReference>
<dbReference type="Pfam" id="PF08902">
    <property type="entry name" value="DUF1848"/>
    <property type="match status" value="1"/>
</dbReference>
<accession>A0A9D1JLU5</accession>
<dbReference type="AlphaFoldDB" id="A0A9D1JLU5"/>
<gene>
    <name evidence="1" type="ORF">IAB44_16655</name>
</gene>
<name>A0A9D1JLU5_9FIRM</name>
<comment type="caution">
    <text evidence="1">The sequence shown here is derived from an EMBL/GenBank/DDBJ whole genome shotgun (WGS) entry which is preliminary data.</text>
</comment>
<organism evidence="1 2">
    <name type="scientific">Candidatus Limivivens intestinipullorum</name>
    <dbReference type="NCBI Taxonomy" id="2840858"/>
    <lineage>
        <taxon>Bacteria</taxon>
        <taxon>Bacillati</taxon>
        <taxon>Bacillota</taxon>
        <taxon>Clostridia</taxon>
        <taxon>Lachnospirales</taxon>
        <taxon>Lachnospiraceae</taxon>
        <taxon>Lachnospiraceae incertae sedis</taxon>
        <taxon>Candidatus Limivivens</taxon>
    </lineage>
</organism>
<dbReference type="EMBL" id="DVIQ01000113">
    <property type="protein sequence ID" value="HIS33153.1"/>
    <property type="molecule type" value="Genomic_DNA"/>
</dbReference>
<dbReference type="Proteomes" id="UP000823935">
    <property type="component" value="Unassembled WGS sequence"/>
</dbReference>
<sequence length="313" mass="35782">MILNTGSRTDIPAYYSDWFFNRVKEGFVLVRNPYYPTQVTRYRISPDVVDCLCFCTKNPEPMLDRLGELAAFHQFWFVTITPYGKEIEPHVPDKKQVIQSFRRLAAVTGPKAISWRYDPIVLTETYSLDFHLERFARMAKALEGCTESCVISFIDLYEKTRRNFPQAREVSKRDRLILGREFIRIGKQHGMTIRTCCEGDELAPYGADTSGCMTQAVLERAIGCSLDVPKSRSMARGTACSCLLGNDIGAYNTCGHGCLYCYANEDQRLVRENRRLHRPDSPFLIGGFLDGDEIREAKQKSFLDGQMRLSDFL</sequence>
<reference evidence="1" key="2">
    <citation type="journal article" date="2021" name="PeerJ">
        <title>Extensive microbial diversity within the chicken gut microbiome revealed by metagenomics and culture.</title>
        <authorList>
            <person name="Gilroy R."/>
            <person name="Ravi A."/>
            <person name="Getino M."/>
            <person name="Pursley I."/>
            <person name="Horton D.L."/>
            <person name="Alikhan N.F."/>
            <person name="Baker D."/>
            <person name="Gharbi K."/>
            <person name="Hall N."/>
            <person name="Watson M."/>
            <person name="Adriaenssens E.M."/>
            <person name="Foster-Nyarko E."/>
            <person name="Jarju S."/>
            <person name="Secka A."/>
            <person name="Antonio M."/>
            <person name="Oren A."/>
            <person name="Chaudhuri R.R."/>
            <person name="La Ragione R."/>
            <person name="Hildebrand F."/>
            <person name="Pallen M.J."/>
        </authorList>
    </citation>
    <scope>NUCLEOTIDE SEQUENCE</scope>
    <source>
        <strain evidence="1">CHK190-19873</strain>
    </source>
</reference>
<protein>
    <submittedName>
        <fullName evidence="1">DUF1848 domain-containing protein</fullName>
    </submittedName>
</protein>
<reference evidence="1" key="1">
    <citation type="submission" date="2020-10" db="EMBL/GenBank/DDBJ databases">
        <authorList>
            <person name="Gilroy R."/>
        </authorList>
    </citation>
    <scope>NUCLEOTIDE SEQUENCE</scope>
    <source>
        <strain evidence="1">CHK190-19873</strain>
    </source>
</reference>
<evidence type="ECO:0000313" key="1">
    <source>
        <dbReference type="EMBL" id="HIS33153.1"/>
    </source>
</evidence>
<proteinExistence type="predicted"/>
<evidence type="ECO:0000313" key="2">
    <source>
        <dbReference type="Proteomes" id="UP000823935"/>
    </source>
</evidence>